<proteinExistence type="predicted"/>
<protein>
    <submittedName>
        <fullName evidence="2">Myb-like_DNA-binding domain-containing protein</fullName>
    </submittedName>
</protein>
<sequence length="185" mass="21971">MKSEYSFWSHSQKQQLVSFVEQNQTKSGRVDWNSYSNQVEGKSRQQCKSYFTNVLKLSLETFKEQDVKWNEFVQEFICDYMLLNGNEAELQKKYSNLSPNQFKEAMNDIFEIKVALVADIPFIMEYPNSQHRFNRQALSHYFQIIKKYPDISKQIYQKENSTIIMNETECSNITHKIGMIIRGEM</sequence>
<dbReference type="InterPro" id="IPR009057">
    <property type="entry name" value="Homeodomain-like_sf"/>
</dbReference>
<gene>
    <name evidence="2" type="ORF">HINF_LOCUS40942</name>
</gene>
<dbReference type="PROSITE" id="PS50090">
    <property type="entry name" value="MYB_LIKE"/>
    <property type="match status" value="1"/>
</dbReference>
<dbReference type="CDD" id="cd00167">
    <property type="entry name" value="SANT"/>
    <property type="match status" value="1"/>
</dbReference>
<keyword evidence="3" id="KW-1185">Reference proteome</keyword>
<evidence type="ECO:0000259" key="1">
    <source>
        <dbReference type="PROSITE" id="PS50090"/>
    </source>
</evidence>
<name>A0ABP1JRW6_9EUKA</name>
<feature type="domain" description="Myb-like" evidence="1">
    <location>
        <begin position="8"/>
        <end position="55"/>
    </location>
</feature>
<dbReference type="EMBL" id="CAXDID020000163">
    <property type="protein sequence ID" value="CAL6045243.1"/>
    <property type="molecule type" value="Genomic_DNA"/>
</dbReference>
<accession>A0ABP1JRW6</accession>
<evidence type="ECO:0000313" key="3">
    <source>
        <dbReference type="Proteomes" id="UP001642409"/>
    </source>
</evidence>
<evidence type="ECO:0000313" key="2">
    <source>
        <dbReference type="EMBL" id="CAL6045243.1"/>
    </source>
</evidence>
<dbReference type="SUPFAM" id="SSF46689">
    <property type="entry name" value="Homeodomain-like"/>
    <property type="match status" value="1"/>
</dbReference>
<dbReference type="InterPro" id="IPR001005">
    <property type="entry name" value="SANT/Myb"/>
</dbReference>
<comment type="caution">
    <text evidence="2">The sequence shown here is derived from an EMBL/GenBank/DDBJ whole genome shotgun (WGS) entry which is preliminary data.</text>
</comment>
<reference evidence="2 3" key="1">
    <citation type="submission" date="2024-07" db="EMBL/GenBank/DDBJ databases">
        <authorList>
            <person name="Akdeniz Z."/>
        </authorList>
    </citation>
    <scope>NUCLEOTIDE SEQUENCE [LARGE SCALE GENOMIC DNA]</scope>
</reference>
<dbReference type="Gene3D" id="1.10.10.60">
    <property type="entry name" value="Homeodomain-like"/>
    <property type="match status" value="1"/>
</dbReference>
<dbReference type="Proteomes" id="UP001642409">
    <property type="component" value="Unassembled WGS sequence"/>
</dbReference>
<organism evidence="2 3">
    <name type="scientific">Hexamita inflata</name>
    <dbReference type="NCBI Taxonomy" id="28002"/>
    <lineage>
        <taxon>Eukaryota</taxon>
        <taxon>Metamonada</taxon>
        <taxon>Diplomonadida</taxon>
        <taxon>Hexamitidae</taxon>
        <taxon>Hexamitinae</taxon>
        <taxon>Hexamita</taxon>
    </lineage>
</organism>